<reference evidence="9 10" key="1">
    <citation type="submission" date="2017-02" db="EMBL/GenBank/DDBJ databases">
        <title>Genomes of Trichoderma spp. with biocontrol activity.</title>
        <authorList>
            <person name="Gardiner D."/>
            <person name="Kazan K."/>
            <person name="Vos C."/>
            <person name="Harvey P."/>
        </authorList>
    </citation>
    <scope>NUCLEOTIDE SEQUENCE [LARGE SCALE GENOMIC DNA]</scope>
    <source>
        <strain evidence="9 10">A5MH</strain>
    </source>
</reference>
<comment type="subcellular location">
    <subcellularLocation>
        <location evidence="1">Membrane</location>
        <topology evidence="1">Multi-pass membrane protein</topology>
    </subcellularLocation>
</comment>
<comment type="caution">
    <text evidence="9">The sequence shown here is derived from an EMBL/GenBank/DDBJ whole genome shotgun (WGS) entry which is preliminary data.</text>
</comment>
<keyword evidence="4 7" id="KW-0472">Membrane</keyword>
<dbReference type="Proteomes" id="UP000236546">
    <property type="component" value="Unassembled WGS sequence"/>
</dbReference>
<evidence type="ECO:0000259" key="8">
    <source>
        <dbReference type="Pfam" id="PF20684"/>
    </source>
</evidence>
<feature type="domain" description="Rhodopsin" evidence="8">
    <location>
        <begin position="58"/>
        <end position="290"/>
    </location>
</feature>
<accession>A0A2K0T5D7</accession>
<dbReference type="InterPro" id="IPR049326">
    <property type="entry name" value="Rhodopsin_dom_fungi"/>
</dbReference>
<sequence>MASHQLPPGTDLCKIPAAVPPPGVVPKLGGPAPLAPAIVAVSAVMLAFSTIFIVGRVWVNIRKLKTADWFAIIGYVLSVAYIGLIFSILKYAGHQWNAPACWFTGNYMKILFVQGMLVGPIAFFAKSAILLLYLQIFIAHTDMRIAVYVGIVFTGLIYWPSIPLEIAINAPHPGDTWADLLINGQVQKLLPWGVVQGSLAVVIDLYIFILPLPVLWRLNMSLRKRIAVCAVFFTALMGVIASVIGLIFRAQLLSTEDIIYTQNKCFICVIVENSIAVIVGSVPAWKAIWKKHIITSKFYQTLTSKLHSNGTGHSDGTHISKAFGFNRPASRAQAPKHNGSEKSLQRFVSHRENNDNEFGNYYAPPVVHIQGGNQNGHRKADSEDMSTGGIVRNYDITREVHPDEQV</sequence>
<feature type="transmembrane region" description="Helical" evidence="7">
    <location>
        <begin position="226"/>
        <end position="248"/>
    </location>
</feature>
<dbReference type="Pfam" id="PF20684">
    <property type="entry name" value="Fung_rhodopsin"/>
    <property type="match status" value="1"/>
</dbReference>
<evidence type="ECO:0000256" key="7">
    <source>
        <dbReference type="SAM" id="Phobius"/>
    </source>
</evidence>
<dbReference type="GO" id="GO:0016020">
    <property type="term" value="C:membrane"/>
    <property type="evidence" value="ECO:0007669"/>
    <property type="project" value="UniProtKB-SubCell"/>
</dbReference>
<dbReference type="AlphaFoldDB" id="A0A2K0T5D7"/>
<evidence type="ECO:0000313" key="9">
    <source>
        <dbReference type="EMBL" id="PNP40744.1"/>
    </source>
</evidence>
<protein>
    <recommendedName>
        <fullName evidence="8">Rhodopsin domain-containing protein</fullName>
    </recommendedName>
</protein>
<dbReference type="PANTHER" id="PTHR33048">
    <property type="entry name" value="PTH11-LIKE INTEGRAL MEMBRANE PROTEIN (AFU_ORTHOLOGUE AFUA_5G11245)"/>
    <property type="match status" value="1"/>
</dbReference>
<evidence type="ECO:0000256" key="3">
    <source>
        <dbReference type="ARBA" id="ARBA00022989"/>
    </source>
</evidence>
<dbReference type="OrthoDB" id="5329176at2759"/>
<keyword evidence="3 7" id="KW-1133">Transmembrane helix</keyword>
<dbReference type="EMBL" id="MTYH01000060">
    <property type="protein sequence ID" value="PNP40744.1"/>
    <property type="molecule type" value="Genomic_DNA"/>
</dbReference>
<evidence type="ECO:0000256" key="4">
    <source>
        <dbReference type="ARBA" id="ARBA00023136"/>
    </source>
</evidence>
<dbReference type="InterPro" id="IPR052337">
    <property type="entry name" value="SAT4-like"/>
</dbReference>
<evidence type="ECO:0000256" key="2">
    <source>
        <dbReference type="ARBA" id="ARBA00022692"/>
    </source>
</evidence>
<organism evidence="9 10">
    <name type="scientific">Trichoderma gamsii</name>
    <dbReference type="NCBI Taxonomy" id="398673"/>
    <lineage>
        <taxon>Eukaryota</taxon>
        <taxon>Fungi</taxon>
        <taxon>Dikarya</taxon>
        <taxon>Ascomycota</taxon>
        <taxon>Pezizomycotina</taxon>
        <taxon>Sordariomycetes</taxon>
        <taxon>Hypocreomycetidae</taxon>
        <taxon>Hypocreales</taxon>
        <taxon>Hypocreaceae</taxon>
        <taxon>Trichoderma</taxon>
    </lineage>
</organism>
<feature type="transmembrane region" description="Helical" evidence="7">
    <location>
        <begin position="34"/>
        <end position="57"/>
    </location>
</feature>
<feature type="transmembrane region" description="Helical" evidence="7">
    <location>
        <begin position="145"/>
        <end position="162"/>
    </location>
</feature>
<gene>
    <name evidence="9" type="ORF">TGAMA5MH_07184</name>
</gene>
<feature type="transmembrane region" description="Helical" evidence="7">
    <location>
        <begin position="69"/>
        <end position="91"/>
    </location>
</feature>
<evidence type="ECO:0000256" key="5">
    <source>
        <dbReference type="ARBA" id="ARBA00038359"/>
    </source>
</evidence>
<feature type="transmembrane region" description="Helical" evidence="7">
    <location>
        <begin position="189"/>
        <end position="214"/>
    </location>
</feature>
<proteinExistence type="inferred from homology"/>
<comment type="similarity">
    <text evidence="5">Belongs to the SAT4 family.</text>
</comment>
<evidence type="ECO:0000313" key="10">
    <source>
        <dbReference type="Proteomes" id="UP000236546"/>
    </source>
</evidence>
<feature type="region of interest" description="Disordered" evidence="6">
    <location>
        <begin position="359"/>
        <end position="388"/>
    </location>
</feature>
<dbReference type="PANTHER" id="PTHR33048:SF47">
    <property type="entry name" value="INTEGRAL MEMBRANE PROTEIN-RELATED"/>
    <property type="match status" value="1"/>
</dbReference>
<keyword evidence="2 7" id="KW-0812">Transmembrane</keyword>
<evidence type="ECO:0000256" key="6">
    <source>
        <dbReference type="SAM" id="MobiDB-lite"/>
    </source>
</evidence>
<name>A0A2K0T5D7_9HYPO</name>
<evidence type="ECO:0000256" key="1">
    <source>
        <dbReference type="ARBA" id="ARBA00004141"/>
    </source>
</evidence>
<feature type="transmembrane region" description="Helical" evidence="7">
    <location>
        <begin position="111"/>
        <end position="133"/>
    </location>
</feature>